<protein>
    <submittedName>
        <fullName evidence="1">Uncharacterized protein</fullName>
    </submittedName>
</protein>
<organism evidence="1">
    <name type="scientific">Solanum lycopersicum</name>
    <name type="common">Tomato</name>
    <name type="synonym">Lycopersicon esculentum</name>
    <dbReference type="NCBI Taxonomy" id="4081"/>
    <lineage>
        <taxon>Eukaryota</taxon>
        <taxon>Viridiplantae</taxon>
        <taxon>Streptophyta</taxon>
        <taxon>Embryophyta</taxon>
        <taxon>Tracheophyta</taxon>
        <taxon>Spermatophyta</taxon>
        <taxon>Magnoliopsida</taxon>
        <taxon>eudicotyledons</taxon>
        <taxon>Gunneridae</taxon>
        <taxon>Pentapetalae</taxon>
        <taxon>asterids</taxon>
        <taxon>lamiids</taxon>
        <taxon>Solanales</taxon>
        <taxon>Solanaceae</taxon>
        <taxon>Solanoideae</taxon>
        <taxon>Solaneae</taxon>
        <taxon>Solanum</taxon>
        <taxon>Solanum subgen. Lycopersicon</taxon>
    </lineage>
</organism>
<sequence length="118" mass="12682">MLEGNLTRLSCCCRASGACYCTVPSSCCCPSSYVASEKRSSLGVAVCRSCSPLLLVSELLLADLNGCWHGAAATVVRLEHVTALIRRAAAVQLLMLPARRGVRLELLFVGAALRCYWF</sequence>
<dbReference type="Gramene" id="Solyc04g049375.1.1">
    <property type="protein sequence ID" value="Solyc04g049375.1.1"/>
    <property type="gene ID" value="Solyc04g049375.1"/>
</dbReference>
<dbReference type="AlphaFoldDB" id="A0A3Q7G4D1"/>
<dbReference type="Proteomes" id="UP000004994">
    <property type="component" value="Chromosome 4"/>
</dbReference>
<keyword evidence="2" id="KW-1185">Reference proteome</keyword>
<accession>A0A3Q7G4D1</accession>
<reference evidence="1" key="1">
    <citation type="journal article" date="2012" name="Nature">
        <title>The tomato genome sequence provides insights into fleshy fruit evolution.</title>
        <authorList>
            <consortium name="Tomato Genome Consortium"/>
        </authorList>
    </citation>
    <scope>NUCLEOTIDE SEQUENCE [LARGE SCALE GENOMIC DNA]</scope>
    <source>
        <strain evidence="1">cv. Heinz 1706</strain>
    </source>
</reference>
<evidence type="ECO:0000313" key="2">
    <source>
        <dbReference type="Proteomes" id="UP000004994"/>
    </source>
</evidence>
<evidence type="ECO:0000313" key="1">
    <source>
        <dbReference type="EnsemblPlants" id="Solyc04g049375.1.1"/>
    </source>
</evidence>
<proteinExistence type="predicted"/>
<dbReference type="InParanoid" id="A0A3Q7G4D1"/>
<dbReference type="EnsemblPlants" id="Solyc04g049375.1.1">
    <property type="protein sequence ID" value="Solyc04g049375.1.1"/>
    <property type="gene ID" value="Solyc04g049375.1"/>
</dbReference>
<reference evidence="1" key="2">
    <citation type="submission" date="2019-01" db="UniProtKB">
        <authorList>
            <consortium name="EnsemblPlants"/>
        </authorList>
    </citation>
    <scope>IDENTIFICATION</scope>
    <source>
        <strain evidence="1">cv. Heinz 1706</strain>
    </source>
</reference>
<name>A0A3Q7G4D1_SOLLC</name>